<keyword evidence="1" id="KW-0472">Membrane</keyword>
<dbReference type="Proteomes" id="UP000321523">
    <property type="component" value="Unassembled WGS sequence"/>
</dbReference>
<organism evidence="2 3">
    <name type="scientific">Skermanella aerolata</name>
    <dbReference type="NCBI Taxonomy" id="393310"/>
    <lineage>
        <taxon>Bacteria</taxon>
        <taxon>Pseudomonadati</taxon>
        <taxon>Pseudomonadota</taxon>
        <taxon>Alphaproteobacteria</taxon>
        <taxon>Rhodospirillales</taxon>
        <taxon>Azospirillaceae</taxon>
        <taxon>Skermanella</taxon>
    </lineage>
</organism>
<evidence type="ECO:0000256" key="1">
    <source>
        <dbReference type="SAM" id="Phobius"/>
    </source>
</evidence>
<protein>
    <submittedName>
        <fullName evidence="2">Uncharacterized protein</fullName>
    </submittedName>
</protein>
<evidence type="ECO:0000313" key="3">
    <source>
        <dbReference type="Proteomes" id="UP000321523"/>
    </source>
</evidence>
<comment type="caution">
    <text evidence="2">The sequence shown here is derived from an EMBL/GenBank/DDBJ whole genome shotgun (WGS) entry which is preliminary data.</text>
</comment>
<feature type="transmembrane region" description="Helical" evidence="1">
    <location>
        <begin position="75"/>
        <end position="95"/>
    </location>
</feature>
<proteinExistence type="predicted"/>
<dbReference type="RefSeq" id="WP_044437085.1">
    <property type="nucleotide sequence ID" value="NZ_BJYZ01000036.1"/>
</dbReference>
<dbReference type="AlphaFoldDB" id="A0A512E0A1"/>
<keyword evidence="3" id="KW-1185">Reference proteome</keyword>
<dbReference type="EMBL" id="BJYZ01000036">
    <property type="protein sequence ID" value="GEO42163.1"/>
    <property type="molecule type" value="Genomic_DNA"/>
</dbReference>
<keyword evidence="1" id="KW-1133">Transmembrane helix</keyword>
<keyword evidence="1" id="KW-0812">Transmembrane</keyword>
<gene>
    <name evidence="2" type="ORF">SAE02_63110</name>
</gene>
<sequence length="97" mass="10514">MKTTELNNRLHNAIVLTIVLAAFAVMLMPDMAFAQGQGQALVDYSYEEYGRPLLNIAVIAVAMTMFFLRFSFPVIGMVAAGGMTFANYNAIVGLFGA</sequence>
<feature type="transmembrane region" description="Helical" evidence="1">
    <location>
        <begin position="50"/>
        <end position="68"/>
    </location>
</feature>
<name>A0A512E0A1_9PROT</name>
<accession>A0A512E0A1</accession>
<reference evidence="2 3" key="1">
    <citation type="submission" date="2019-07" db="EMBL/GenBank/DDBJ databases">
        <title>Whole genome shotgun sequence of Skermanella aerolata NBRC 106429.</title>
        <authorList>
            <person name="Hosoyama A."/>
            <person name="Uohara A."/>
            <person name="Ohji S."/>
            <person name="Ichikawa N."/>
        </authorList>
    </citation>
    <scope>NUCLEOTIDE SEQUENCE [LARGE SCALE GENOMIC DNA]</scope>
    <source>
        <strain evidence="2 3">NBRC 106429</strain>
    </source>
</reference>
<evidence type="ECO:0000313" key="2">
    <source>
        <dbReference type="EMBL" id="GEO42163.1"/>
    </source>
</evidence>